<evidence type="ECO:0000313" key="2">
    <source>
        <dbReference type="Proteomes" id="UP000663851"/>
    </source>
</evidence>
<dbReference type="AlphaFoldDB" id="A0A821A9C7"/>
<proteinExistence type="predicted"/>
<evidence type="ECO:0000313" key="1">
    <source>
        <dbReference type="EMBL" id="CAF4574389.1"/>
    </source>
</evidence>
<sequence length="17" mass="1808">MSSHTPIDRAHRAASNG</sequence>
<gene>
    <name evidence="1" type="ORF">HFQ381_LOCUS32191</name>
</gene>
<dbReference type="EMBL" id="CAJOBO010007498">
    <property type="protein sequence ID" value="CAF4574389.1"/>
    <property type="molecule type" value="Genomic_DNA"/>
</dbReference>
<reference evidence="1" key="1">
    <citation type="submission" date="2021-02" db="EMBL/GenBank/DDBJ databases">
        <authorList>
            <person name="Nowell W R."/>
        </authorList>
    </citation>
    <scope>NUCLEOTIDE SEQUENCE</scope>
</reference>
<name>A0A821A9C7_9BILA</name>
<protein>
    <submittedName>
        <fullName evidence="1">Uncharacterized protein</fullName>
    </submittedName>
</protein>
<organism evidence="1 2">
    <name type="scientific">Rotaria socialis</name>
    <dbReference type="NCBI Taxonomy" id="392032"/>
    <lineage>
        <taxon>Eukaryota</taxon>
        <taxon>Metazoa</taxon>
        <taxon>Spiralia</taxon>
        <taxon>Gnathifera</taxon>
        <taxon>Rotifera</taxon>
        <taxon>Eurotatoria</taxon>
        <taxon>Bdelloidea</taxon>
        <taxon>Philodinida</taxon>
        <taxon>Philodinidae</taxon>
        <taxon>Rotaria</taxon>
    </lineage>
</organism>
<dbReference type="Proteomes" id="UP000663851">
    <property type="component" value="Unassembled WGS sequence"/>
</dbReference>
<feature type="non-terminal residue" evidence="1">
    <location>
        <position position="17"/>
    </location>
</feature>
<comment type="caution">
    <text evidence="1">The sequence shown here is derived from an EMBL/GenBank/DDBJ whole genome shotgun (WGS) entry which is preliminary data.</text>
</comment>
<accession>A0A821A9C7</accession>